<name>A0AAV8VWB7_9CUCU</name>
<evidence type="ECO:0000313" key="2">
    <source>
        <dbReference type="Proteomes" id="UP001159042"/>
    </source>
</evidence>
<dbReference type="AlphaFoldDB" id="A0AAV8VWB7"/>
<evidence type="ECO:0008006" key="3">
    <source>
        <dbReference type="Google" id="ProtNLM"/>
    </source>
</evidence>
<accession>A0AAV8VWB7</accession>
<gene>
    <name evidence="1" type="ORF">NQ315_013038</name>
</gene>
<reference evidence="1 2" key="1">
    <citation type="journal article" date="2023" name="Insect Mol. Biol.">
        <title>Genome sequencing provides insights into the evolution of gene families encoding plant cell wall-degrading enzymes in longhorned beetles.</title>
        <authorList>
            <person name="Shin N.R."/>
            <person name="Okamura Y."/>
            <person name="Kirsch R."/>
            <person name="Pauchet Y."/>
        </authorList>
    </citation>
    <scope>NUCLEOTIDE SEQUENCE [LARGE SCALE GENOMIC DNA]</scope>
    <source>
        <strain evidence="1">EAD_L_NR</strain>
    </source>
</reference>
<dbReference type="EMBL" id="JANEYG010000024">
    <property type="protein sequence ID" value="KAJ8918534.1"/>
    <property type="molecule type" value="Genomic_DNA"/>
</dbReference>
<organism evidence="1 2">
    <name type="scientific">Exocentrus adspersus</name>
    <dbReference type="NCBI Taxonomy" id="1586481"/>
    <lineage>
        <taxon>Eukaryota</taxon>
        <taxon>Metazoa</taxon>
        <taxon>Ecdysozoa</taxon>
        <taxon>Arthropoda</taxon>
        <taxon>Hexapoda</taxon>
        <taxon>Insecta</taxon>
        <taxon>Pterygota</taxon>
        <taxon>Neoptera</taxon>
        <taxon>Endopterygota</taxon>
        <taxon>Coleoptera</taxon>
        <taxon>Polyphaga</taxon>
        <taxon>Cucujiformia</taxon>
        <taxon>Chrysomeloidea</taxon>
        <taxon>Cerambycidae</taxon>
        <taxon>Lamiinae</taxon>
        <taxon>Acanthocinini</taxon>
        <taxon>Exocentrus</taxon>
    </lineage>
</organism>
<comment type="caution">
    <text evidence="1">The sequence shown here is derived from an EMBL/GenBank/DDBJ whole genome shotgun (WGS) entry which is preliminary data.</text>
</comment>
<protein>
    <recommendedName>
        <fullName evidence="3">Ig-like domain-containing protein</fullName>
    </recommendedName>
</protein>
<dbReference type="Proteomes" id="UP001159042">
    <property type="component" value="Unassembled WGS sequence"/>
</dbReference>
<sequence>MNQVLVKLVFIVEPTNNVIPKKDGEKFEGWKVLLVSENSTAWLTCQVTGYPVPRYLKHFTTAIPYFPSCDFVSQIVLEPTNNVPPKKDGKKFEGWEVLLVPRNRVAWLTCQVTGYPVPQPTNNVAPKKDGEKFTGWKDVLISQNNTAWLTCQVTGYPVPIYMTQNV</sequence>
<keyword evidence="2" id="KW-1185">Reference proteome</keyword>
<proteinExistence type="predicted"/>
<evidence type="ECO:0000313" key="1">
    <source>
        <dbReference type="EMBL" id="KAJ8918534.1"/>
    </source>
</evidence>